<dbReference type="SUPFAM" id="SSF52833">
    <property type="entry name" value="Thioredoxin-like"/>
    <property type="match status" value="1"/>
</dbReference>
<dbReference type="PROSITE" id="PS50405">
    <property type="entry name" value="GST_CTER"/>
    <property type="match status" value="1"/>
</dbReference>
<dbReference type="InterPro" id="IPR036249">
    <property type="entry name" value="Thioredoxin-like_sf"/>
</dbReference>
<proteinExistence type="inferred from homology"/>
<name>A0AAN6QEV5_9PEZI</name>
<dbReference type="SFLD" id="SFLDS00019">
    <property type="entry name" value="Glutathione_Transferase_(cytos"/>
    <property type="match status" value="1"/>
</dbReference>
<sequence>MSRPEMSAILPKIKLYWLNESRAQRFVWLLEELGLKYDVEIFKRDKDMQAPPELTKIHPLGKSPILTLTFDQDPSDPTRQKQLVLAESGFIAQYLCEHFSSPGKPLFPKRYLDGQEGKVGGETEAWMRCQYFLHYAEGSFMPPLLVSLILSILRSPKIPFLIRPITAGVADKIAAAFVMPNVDRHFRFLESQLETSPDNGSYLCGAHLTVADILLSFPLAVAKERIGALADGKGKPKLEDKYPKLWAYLQRLQEEPGYKRAEAIIDELEGKRNKS</sequence>
<dbReference type="InterPro" id="IPR036282">
    <property type="entry name" value="Glutathione-S-Trfase_C_sf"/>
</dbReference>
<comment type="similarity">
    <text evidence="1">Belongs to the GST superfamily.</text>
</comment>
<reference evidence="4" key="2">
    <citation type="submission" date="2023-05" db="EMBL/GenBank/DDBJ databases">
        <authorList>
            <consortium name="Lawrence Berkeley National Laboratory"/>
            <person name="Steindorff A."/>
            <person name="Hensen N."/>
            <person name="Bonometti L."/>
            <person name="Westerberg I."/>
            <person name="Brannstrom I.O."/>
            <person name="Guillou S."/>
            <person name="Cros-Aarteil S."/>
            <person name="Calhoun S."/>
            <person name="Haridas S."/>
            <person name="Kuo A."/>
            <person name="Mondo S."/>
            <person name="Pangilinan J."/>
            <person name="Riley R."/>
            <person name="Labutti K."/>
            <person name="Andreopoulos B."/>
            <person name="Lipzen A."/>
            <person name="Chen C."/>
            <person name="Yanf M."/>
            <person name="Daum C."/>
            <person name="Ng V."/>
            <person name="Clum A."/>
            <person name="Ohm R."/>
            <person name="Martin F."/>
            <person name="Silar P."/>
            <person name="Natvig D."/>
            <person name="Lalanne C."/>
            <person name="Gautier V."/>
            <person name="Ament-Velasquez S.L."/>
            <person name="Kruys A."/>
            <person name="Hutchinson M.I."/>
            <person name="Powell A.J."/>
            <person name="Barry K."/>
            <person name="Miller A.N."/>
            <person name="Grigoriev I.V."/>
            <person name="Debuchy R."/>
            <person name="Gladieux P."/>
            <person name="Thoren M.H."/>
            <person name="Johannesson H."/>
        </authorList>
    </citation>
    <scope>NUCLEOTIDE SEQUENCE</scope>
    <source>
        <strain evidence="4">CBS 508.74</strain>
    </source>
</reference>
<dbReference type="PANTHER" id="PTHR44051">
    <property type="entry name" value="GLUTATHIONE S-TRANSFERASE-RELATED"/>
    <property type="match status" value="1"/>
</dbReference>
<evidence type="ECO:0000256" key="1">
    <source>
        <dbReference type="ARBA" id="ARBA00007409"/>
    </source>
</evidence>
<dbReference type="InterPro" id="IPR040079">
    <property type="entry name" value="Glutathione_S-Trfase"/>
</dbReference>
<dbReference type="Gene3D" id="1.20.1050.10">
    <property type="match status" value="1"/>
</dbReference>
<evidence type="ECO:0000313" key="4">
    <source>
        <dbReference type="EMBL" id="KAK4108930.1"/>
    </source>
</evidence>
<organism evidence="4 5">
    <name type="scientific">Canariomyces notabilis</name>
    <dbReference type="NCBI Taxonomy" id="2074819"/>
    <lineage>
        <taxon>Eukaryota</taxon>
        <taxon>Fungi</taxon>
        <taxon>Dikarya</taxon>
        <taxon>Ascomycota</taxon>
        <taxon>Pezizomycotina</taxon>
        <taxon>Sordariomycetes</taxon>
        <taxon>Sordariomycetidae</taxon>
        <taxon>Sordariales</taxon>
        <taxon>Chaetomiaceae</taxon>
        <taxon>Canariomyces</taxon>
    </lineage>
</organism>
<dbReference type="GeneID" id="89940109"/>
<dbReference type="EMBL" id="MU853359">
    <property type="protein sequence ID" value="KAK4108930.1"/>
    <property type="molecule type" value="Genomic_DNA"/>
</dbReference>
<evidence type="ECO:0000259" key="2">
    <source>
        <dbReference type="PROSITE" id="PS50404"/>
    </source>
</evidence>
<dbReference type="RefSeq" id="XP_064666500.1">
    <property type="nucleotide sequence ID" value="XM_064815984.1"/>
</dbReference>
<evidence type="ECO:0000259" key="3">
    <source>
        <dbReference type="PROSITE" id="PS50405"/>
    </source>
</evidence>
<dbReference type="AlphaFoldDB" id="A0AAN6QEV5"/>
<feature type="domain" description="GST N-terminal" evidence="2">
    <location>
        <begin position="10"/>
        <end position="103"/>
    </location>
</feature>
<dbReference type="Proteomes" id="UP001302812">
    <property type="component" value="Unassembled WGS sequence"/>
</dbReference>
<dbReference type="SFLD" id="SFLDG00358">
    <property type="entry name" value="Main_(cytGST)"/>
    <property type="match status" value="1"/>
</dbReference>
<evidence type="ECO:0000313" key="5">
    <source>
        <dbReference type="Proteomes" id="UP001302812"/>
    </source>
</evidence>
<dbReference type="SUPFAM" id="SSF47616">
    <property type="entry name" value="GST C-terminal domain-like"/>
    <property type="match status" value="1"/>
</dbReference>
<dbReference type="PANTHER" id="PTHR44051:SF9">
    <property type="entry name" value="GLUTATHIONE S-TRANSFERASE 1"/>
    <property type="match status" value="1"/>
</dbReference>
<dbReference type="InterPro" id="IPR004045">
    <property type="entry name" value="Glutathione_S-Trfase_N"/>
</dbReference>
<dbReference type="PROSITE" id="PS50404">
    <property type="entry name" value="GST_NTER"/>
    <property type="match status" value="1"/>
</dbReference>
<dbReference type="CDD" id="cd03046">
    <property type="entry name" value="GST_N_GTT1_like"/>
    <property type="match status" value="1"/>
</dbReference>
<dbReference type="InterPro" id="IPR010987">
    <property type="entry name" value="Glutathione-S-Trfase_C-like"/>
</dbReference>
<feature type="domain" description="GST C-terminal" evidence="3">
    <location>
        <begin position="122"/>
        <end position="275"/>
    </location>
</feature>
<keyword evidence="5" id="KW-1185">Reference proteome</keyword>
<dbReference type="Gene3D" id="3.40.30.10">
    <property type="entry name" value="Glutaredoxin"/>
    <property type="match status" value="1"/>
</dbReference>
<protein>
    <submittedName>
        <fullName evidence="4">Glutathione S-transferase</fullName>
    </submittedName>
</protein>
<comment type="caution">
    <text evidence="4">The sequence shown here is derived from an EMBL/GenBank/DDBJ whole genome shotgun (WGS) entry which is preliminary data.</text>
</comment>
<dbReference type="Pfam" id="PF13409">
    <property type="entry name" value="GST_N_2"/>
    <property type="match status" value="1"/>
</dbReference>
<reference evidence="4" key="1">
    <citation type="journal article" date="2023" name="Mol. Phylogenet. Evol.">
        <title>Genome-scale phylogeny and comparative genomics of the fungal order Sordariales.</title>
        <authorList>
            <person name="Hensen N."/>
            <person name="Bonometti L."/>
            <person name="Westerberg I."/>
            <person name="Brannstrom I.O."/>
            <person name="Guillou S."/>
            <person name="Cros-Aarteil S."/>
            <person name="Calhoun S."/>
            <person name="Haridas S."/>
            <person name="Kuo A."/>
            <person name="Mondo S."/>
            <person name="Pangilinan J."/>
            <person name="Riley R."/>
            <person name="LaButti K."/>
            <person name="Andreopoulos B."/>
            <person name="Lipzen A."/>
            <person name="Chen C."/>
            <person name="Yan M."/>
            <person name="Daum C."/>
            <person name="Ng V."/>
            <person name="Clum A."/>
            <person name="Steindorff A."/>
            <person name="Ohm R.A."/>
            <person name="Martin F."/>
            <person name="Silar P."/>
            <person name="Natvig D.O."/>
            <person name="Lalanne C."/>
            <person name="Gautier V."/>
            <person name="Ament-Velasquez S.L."/>
            <person name="Kruys A."/>
            <person name="Hutchinson M.I."/>
            <person name="Powell A.J."/>
            <person name="Barry K."/>
            <person name="Miller A.N."/>
            <person name="Grigoriev I.V."/>
            <person name="Debuchy R."/>
            <person name="Gladieux P."/>
            <person name="Hiltunen Thoren M."/>
            <person name="Johannesson H."/>
        </authorList>
    </citation>
    <scope>NUCLEOTIDE SEQUENCE</scope>
    <source>
        <strain evidence="4">CBS 508.74</strain>
    </source>
</reference>
<dbReference type="Pfam" id="PF13410">
    <property type="entry name" value="GST_C_2"/>
    <property type="match status" value="1"/>
</dbReference>
<gene>
    <name evidence="4" type="ORF">N656DRAFT_783583</name>
</gene>
<accession>A0AAN6QEV5</accession>